<keyword evidence="3" id="KW-1185">Reference proteome</keyword>
<proteinExistence type="predicted"/>
<organism evidence="2 3">
    <name type="scientific">Sharpea azabuensis</name>
    <dbReference type="NCBI Taxonomy" id="322505"/>
    <lineage>
        <taxon>Bacteria</taxon>
        <taxon>Bacillati</taxon>
        <taxon>Bacillota</taxon>
        <taxon>Erysipelotrichia</taxon>
        <taxon>Erysipelotrichales</taxon>
        <taxon>Coprobacillaceae</taxon>
        <taxon>Sharpea</taxon>
    </lineage>
</organism>
<evidence type="ECO:0000313" key="3">
    <source>
        <dbReference type="Proteomes" id="UP000183028"/>
    </source>
</evidence>
<reference evidence="3" key="1">
    <citation type="submission" date="2016-10" db="EMBL/GenBank/DDBJ databases">
        <authorList>
            <person name="Varghese N."/>
        </authorList>
    </citation>
    <scope>NUCLEOTIDE SEQUENCE [LARGE SCALE GENOMIC DNA]</scope>
    <source>
        <strain evidence="3">DSM 20406</strain>
    </source>
</reference>
<name>A0A1H6RNA9_9FIRM</name>
<dbReference type="GO" id="GO:0009294">
    <property type="term" value="P:DNA-mediated transformation"/>
    <property type="evidence" value="ECO:0007669"/>
    <property type="project" value="InterPro"/>
</dbReference>
<dbReference type="Proteomes" id="UP000183028">
    <property type="component" value="Unassembled WGS sequence"/>
</dbReference>
<dbReference type="SUPFAM" id="SSF102405">
    <property type="entry name" value="MCP/YpsA-like"/>
    <property type="match status" value="1"/>
</dbReference>
<feature type="domain" description="Smf/DprA SLOG" evidence="1">
    <location>
        <begin position="128"/>
        <end position="325"/>
    </location>
</feature>
<dbReference type="Gene3D" id="3.40.50.450">
    <property type="match status" value="1"/>
</dbReference>
<dbReference type="Pfam" id="PF02481">
    <property type="entry name" value="DNA_processg_A"/>
    <property type="match status" value="1"/>
</dbReference>
<dbReference type="AlphaFoldDB" id="A0A1H6RNA9"/>
<sequence>MFLKRLILLFRTNLFSFSKGEFYAIMSAMEKKTTIKLNLNSLAVILYTSDLIPTKEGPLTNDEWYAIEKRIKDTGRDDVSSLIGMNREALMLLLDIDNMLIDKIVARSTLLADMIHSLHNLENEGIHVTTKYEDNYPSELYCLNNRMPLILYYVGNMDLIKDNNVSVVGPHVNNRTLNFATKSVINKVLEEERTLITCGIKGIDEYATRSILKMGGSVIMFVADHMLDKIRLNKRYLRDGHMLILCAVDPYAYFDVTNSLDRNIYVCGLSKEQFIIATNVNSGAVWFTSVQNLHYHWTTPLVVDASPYYNGNLRLIEMGAIRVSKDDLASPLDIEHIIMKNRIVNEEDDTEIDQMTIFEFIEE</sequence>
<dbReference type="STRING" id="322505.SAMN04487836_1085"/>
<gene>
    <name evidence="2" type="ORF">SAMN04487834_101024</name>
</gene>
<accession>A0A1H6RNA9</accession>
<evidence type="ECO:0000259" key="1">
    <source>
        <dbReference type="Pfam" id="PF02481"/>
    </source>
</evidence>
<protein>
    <submittedName>
        <fullName evidence="2">DNA recombination-mediator protein A</fullName>
    </submittedName>
</protein>
<dbReference type="InterPro" id="IPR057666">
    <property type="entry name" value="DrpA_SLOG"/>
</dbReference>
<evidence type="ECO:0000313" key="2">
    <source>
        <dbReference type="EMBL" id="SEI57308.1"/>
    </source>
</evidence>
<dbReference type="EMBL" id="FNYK01000010">
    <property type="protein sequence ID" value="SEI57308.1"/>
    <property type="molecule type" value="Genomic_DNA"/>
</dbReference>
<dbReference type="eggNOG" id="COG0758">
    <property type="taxonomic scope" value="Bacteria"/>
</dbReference>